<sequence length="69" mass="8083">EKIRKPFDLKGRSLLKESDFTKEEFEGLIDFAMTLKTYKQQGTKHHYLEGKNIALLFEKTSTRTRAAFT</sequence>
<dbReference type="AlphaFoldDB" id="A0A269XD73"/>
<evidence type="ECO:0000259" key="2">
    <source>
        <dbReference type="Pfam" id="PF02729"/>
    </source>
</evidence>
<feature type="domain" description="Aspartate/ornithine carbamoyltransferase carbamoyl-P binding" evidence="2">
    <location>
        <begin position="12"/>
        <end position="68"/>
    </location>
</feature>
<dbReference type="SUPFAM" id="SSF53671">
    <property type="entry name" value="Aspartate/ornithine carbamoyltransferase"/>
    <property type="match status" value="1"/>
</dbReference>
<protein>
    <submittedName>
        <fullName evidence="3">Ornithine carbamoyltransferase</fullName>
    </submittedName>
</protein>
<dbReference type="GO" id="GO:0006520">
    <property type="term" value="P:amino acid metabolic process"/>
    <property type="evidence" value="ECO:0007669"/>
    <property type="project" value="InterPro"/>
</dbReference>
<proteinExistence type="predicted"/>
<dbReference type="EMBL" id="NCXI01000680">
    <property type="protein sequence ID" value="PAK69025.1"/>
    <property type="molecule type" value="Genomic_DNA"/>
</dbReference>
<comment type="caution">
    <text evidence="3">The sequence shown here is derived from an EMBL/GenBank/DDBJ whole genome shotgun (WGS) entry which is preliminary data.</text>
</comment>
<dbReference type="Pfam" id="PF02729">
    <property type="entry name" value="OTCace_N"/>
    <property type="match status" value="1"/>
</dbReference>
<dbReference type="PROSITE" id="PS00097">
    <property type="entry name" value="CARBAMOYLTRANSFERASE"/>
    <property type="match status" value="1"/>
</dbReference>
<dbReference type="Proteomes" id="UP000216802">
    <property type="component" value="Unassembled WGS sequence"/>
</dbReference>
<keyword evidence="1 3" id="KW-0808">Transferase</keyword>
<reference evidence="3 4" key="1">
    <citation type="submission" date="2017-04" db="EMBL/GenBank/DDBJ databases">
        <title>Kefir bacterial isolates.</title>
        <authorList>
            <person name="Kim Y."/>
            <person name="Blasche S."/>
            <person name="Patil K.R."/>
        </authorList>
    </citation>
    <scope>NUCLEOTIDE SEQUENCE [LARGE SCALE GENOMIC DNA]</scope>
    <source>
        <strain evidence="3 4">OG2</strain>
    </source>
</reference>
<gene>
    <name evidence="3" type="ORF">B8W98_14155</name>
</gene>
<feature type="non-terminal residue" evidence="3">
    <location>
        <position position="69"/>
    </location>
</feature>
<organism evidence="3 4">
    <name type="scientific">Lentilactobacillus parakefiri</name>
    <dbReference type="NCBI Taxonomy" id="152332"/>
    <lineage>
        <taxon>Bacteria</taxon>
        <taxon>Bacillati</taxon>
        <taxon>Bacillota</taxon>
        <taxon>Bacilli</taxon>
        <taxon>Lactobacillales</taxon>
        <taxon>Lactobacillaceae</taxon>
        <taxon>Lentilactobacillus</taxon>
    </lineage>
</organism>
<name>A0A269XD73_9LACO</name>
<evidence type="ECO:0000313" key="3">
    <source>
        <dbReference type="EMBL" id="PAK69025.1"/>
    </source>
</evidence>
<dbReference type="GO" id="GO:0016597">
    <property type="term" value="F:amino acid binding"/>
    <property type="evidence" value="ECO:0007669"/>
    <property type="project" value="InterPro"/>
</dbReference>
<evidence type="ECO:0000313" key="4">
    <source>
        <dbReference type="Proteomes" id="UP000216802"/>
    </source>
</evidence>
<evidence type="ECO:0000256" key="1">
    <source>
        <dbReference type="ARBA" id="ARBA00022679"/>
    </source>
</evidence>
<feature type="non-terminal residue" evidence="3">
    <location>
        <position position="1"/>
    </location>
</feature>
<dbReference type="GO" id="GO:0016743">
    <property type="term" value="F:carboxyl- or carbamoyltransferase activity"/>
    <property type="evidence" value="ECO:0007669"/>
    <property type="project" value="InterPro"/>
</dbReference>
<dbReference type="InterPro" id="IPR036901">
    <property type="entry name" value="Asp/Orn_carbamoylTrfase_sf"/>
</dbReference>
<dbReference type="InterPro" id="IPR006130">
    <property type="entry name" value="Asp/Orn_carbamoylTrfase"/>
</dbReference>
<dbReference type="Gene3D" id="3.40.50.1370">
    <property type="entry name" value="Aspartate/ornithine carbamoyltransferase"/>
    <property type="match status" value="1"/>
</dbReference>
<accession>A0A269XD73</accession>
<dbReference type="InterPro" id="IPR006132">
    <property type="entry name" value="Asp/Orn_carbamoyltranf_P-bd"/>
</dbReference>